<feature type="binding site" evidence="8">
    <location>
        <begin position="195"/>
        <end position="199"/>
    </location>
    <ligand>
        <name>GMP</name>
        <dbReference type="ChEBI" id="CHEBI:58115"/>
    </ligand>
</feature>
<dbReference type="GO" id="GO:0005525">
    <property type="term" value="F:GTP binding"/>
    <property type="evidence" value="ECO:0007669"/>
    <property type="project" value="UniProtKB-KW"/>
</dbReference>
<keyword evidence="1 10" id="KW-0436">Ligase</keyword>
<evidence type="ECO:0000256" key="4">
    <source>
        <dbReference type="ARBA" id="ARBA00022800"/>
    </source>
</evidence>
<evidence type="ECO:0000256" key="6">
    <source>
        <dbReference type="ARBA" id="ARBA00023211"/>
    </source>
</evidence>
<evidence type="ECO:0000256" key="3">
    <source>
        <dbReference type="ARBA" id="ARBA00022741"/>
    </source>
</evidence>
<evidence type="ECO:0000256" key="1">
    <source>
        <dbReference type="ARBA" id="ARBA00022598"/>
    </source>
</evidence>
<keyword evidence="2 9" id="KW-0479">Metal-binding</keyword>
<comment type="cofactor">
    <cofactor evidence="9 10">
        <name>Mn(2+)</name>
        <dbReference type="ChEBI" id="CHEBI:29035"/>
    </cofactor>
    <text evidence="9 10">Binds 2 manganese ions per subunit.</text>
</comment>
<evidence type="ECO:0000313" key="11">
    <source>
        <dbReference type="EMBL" id="OGZ42737.1"/>
    </source>
</evidence>
<evidence type="ECO:0000256" key="5">
    <source>
        <dbReference type="ARBA" id="ARBA00023134"/>
    </source>
</evidence>
<feature type="binding site" evidence="9">
    <location>
        <position position="196"/>
    </location>
    <ligand>
        <name>Mn(2+)</name>
        <dbReference type="ChEBI" id="CHEBI:29035"/>
        <label>1</label>
    </ligand>
</feature>
<keyword evidence="5 8" id="KW-0342">GTP-binding</keyword>
<feature type="binding site" evidence="8">
    <location>
        <position position="471"/>
    </location>
    <ligand>
        <name>GMP</name>
        <dbReference type="ChEBI" id="CHEBI:58115"/>
    </ligand>
</feature>
<evidence type="ECO:0000256" key="2">
    <source>
        <dbReference type="ARBA" id="ARBA00022723"/>
    </source>
</evidence>
<reference evidence="11 12" key="1">
    <citation type="journal article" date="2016" name="Nat. Commun.">
        <title>Thousands of microbial genomes shed light on interconnected biogeochemical processes in an aquifer system.</title>
        <authorList>
            <person name="Anantharaman K."/>
            <person name="Brown C.T."/>
            <person name="Hug L.A."/>
            <person name="Sharon I."/>
            <person name="Castelle C.J."/>
            <person name="Probst A.J."/>
            <person name="Thomas B.C."/>
            <person name="Singh A."/>
            <person name="Wilkins M.J."/>
            <person name="Karaoz U."/>
            <person name="Brodie E.L."/>
            <person name="Williams K.H."/>
            <person name="Hubbard S.S."/>
            <person name="Banfield J.F."/>
        </authorList>
    </citation>
    <scope>NUCLEOTIDE SEQUENCE [LARGE SCALE GENOMIC DNA]</scope>
</reference>
<dbReference type="Proteomes" id="UP000176700">
    <property type="component" value="Unassembled WGS sequence"/>
</dbReference>
<feature type="binding site" evidence="9">
    <location>
        <position position="227"/>
    </location>
    <ligand>
        <name>Mn(2+)</name>
        <dbReference type="ChEBI" id="CHEBI:29035"/>
        <label>2</label>
    </ligand>
</feature>
<feature type="binding site" evidence="8">
    <location>
        <position position="383"/>
    </location>
    <ligand>
        <name>GMP</name>
        <dbReference type="ChEBI" id="CHEBI:58115"/>
    </ligand>
</feature>
<comment type="subunit">
    <text evidence="10">Monomer.</text>
</comment>
<proteinExistence type="inferred from homology"/>
<evidence type="ECO:0000256" key="10">
    <source>
        <dbReference type="RuleBase" id="RU371113"/>
    </source>
</evidence>
<feature type="binding site" evidence="9">
    <location>
        <position position="344"/>
    </location>
    <ligand>
        <name>Mn(2+)</name>
        <dbReference type="ChEBI" id="CHEBI:29035"/>
        <label>2</label>
    </ligand>
</feature>
<dbReference type="Pfam" id="PF01139">
    <property type="entry name" value="RtcB"/>
    <property type="match status" value="1"/>
</dbReference>
<keyword evidence="4" id="KW-0692">RNA repair</keyword>
<organism evidence="11 12">
    <name type="scientific">Candidatus Ryanbacteria bacterium RIFCSPHIGHO2_01_45_13</name>
    <dbReference type="NCBI Taxonomy" id="1802112"/>
    <lineage>
        <taxon>Bacteria</taxon>
        <taxon>Candidatus Ryaniibacteriota</taxon>
    </lineage>
</organism>
<dbReference type="GO" id="GO:0042245">
    <property type="term" value="P:RNA repair"/>
    <property type="evidence" value="ECO:0007669"/>
    <property type="project" value="UniProtKB-KW"/>
</dbReference>
<dbReference type="EMBL" id="MHNI01000014">
    <property type="protein sequence ID" value="OGZ42737.1"/>
    <property type="molecule type" value="Genomic_DNA"/>
</dbReference>
<keyword evidence="6 9" id="KW-0464">Manganese</keyword>
<dbReference type="GO" id="GO:0170057">
    <property type="term" value="F:RNA ligase (GTP) activity"/>
    <property type="evidence" value="ECO:0007669"/>
    <property type="project" value="UniProtKB-EC"/>
</dbReference>
<protein>
    <recommendedName>
        <fullName evidence="10">tRNA-splicing ligase RtcB</fullName>
        <ecNumber evidence="10">6.5.1.-</ecNumber>
    </recommendedName>
</protein>
<dbReference type="AlphaFoldDB" id="A0A1G2FY44"/>
<evidence type="ECO:0000313" key="12">
    <source>
        <dbReference type="Proteomes" id="UP000176700"/>
    </source>
</evidence>
<evidence type="ECO:0000256" key="8">
    <source>
        <dbReference type="PIRSR" id="PIRSR601233-2"/>
    </source>
</evidence>
<dbReference type="SUPFAM" id="SSF103365">
    <property type="entry name" value="Hypothetical protein PH1602"/>
    <property type="match status" value="1"/>
</dbReference>
<comment type="similarity">
    <text evidence="10">Belongs to the RtcB family.</text>
</comment>
<dbReference type="EC" id="6.5.1.-" evidence="10"/>
<gene>
    <name evidence="10" type="primary">rtcB</name>
    <name evidence="11" type="ORF">A2W41_03285</name>
</gene>
<dbReference type="Gene3D" id="3.90.1860.10">
    <property type="entry name" value="tRNA-splicing ligase RtcB"/>
    <property type="match status" value="1"/>
</dbReference>
<evidence type="ECO:0000256" key="9">
    <source>
        <dbReference type="PIRSR" id="PIRSR601233-3"/>
    </source>
</evidence>
<comment type="caution">
    <text evidence="11">The sequence shown here is derived from an EMBL/GenBank/DDBJ whole genome shotgun (WGS) entry which is preliminary data.</text>
</comment>
<dbReference type="PANTHER" id="PTHR11118:SF1">
    <property type="entry name" value="RNA-SPLICING LIGASE RTCB HOMOLOG"/>
    <property type="match status" value="1"/>
</dbReference>
<dbReference type="InterPro" id="IPR036025">
    <property type="entry name" value="RtcB-like_sf"/>
</dbReference>
<dbReference type="InterPro" id="IPR001233">
    <property type="entry name" value="RtcB"/>
</dbReference>
<comment type="catalytic activity">
    <reaction evidence="7">
        <text>a 3'-end 3'-phospho-ribonucleotide-RNA + a 5'-end dephospho-ribonucleoside-RNA + GTP = a ribonucleotidyl-ribonucleotide-RNA + GMP + diphosphate</text>
        <dbReference type="Rhea" id="RHEA:68076"/>
        <dbReference type="Rhea" id="RHEA-COMP:10463"/>
        <dbReference type="Rhea" id="RHEA-COMP:13936"/>
        <dbReference type="Rhea" id="RHEA-COMP:17355"/>
        <dbReference type="ChEBI" id="CHEBI:33019"/>
        <dbReference type="ChEBI" id="CHEBI:37565"/>
        <dbReference type="ChEBI" id="CHEBI:58115"/>
        <dbReference type="ChEBI" id="CHEBI:83062"/>
        <dbReference type="ChEBI" id="CHEBI:138284"/>
        <dbReference type="ChEBI" id="CHEBI:173118"/>
        <dbReference type="EC" id="6.5.1.8"/>
    </reaction>
</comment>
<feature type="binding site" evidence="8">
    <location>
        <begin position="344"/>
        <end position="345"/>
    </location>
    <ligand>
        <name>GMP</name>
        <dbReference type="ChEBI" id="CHEBI:58115"/>
    </ligand>
</feature>
<dbReference type="PANTHER" id="PTHR11118">
    <property type="entry name" value="RNA-SPLICING LIGASE RTCB HOMOLOG"/>
    <property type="match status" value="1"/>
</dbReference>
<keyword evidence="3 8" id="KW-0547">Nucleotide-binding</keyword>
<sequence>MDMVFGCDKVTDPYIREQLQRVKKIKSLAYPPICLPNIHKKEGLESPPQFVTATKKTIVPMLSAPSLNCGMSVFTTSLFKEDFSPEFFVMFARRLRIHVPQRIGKFQTFLNWIGIEERPFLPYDLTESELEDFFVHGAKAATKKYNLPESELENIEYGGSLFTNEEMKNLNLKHLIPRSSYRNAKHEMGYNFGGNHFLELHYVETIKDKALAERFNIKQNQLLFFYHGGGGHATYHLGRYFANRKKNKTSEKFALFFLKCIFHFGYPNGLKHFRERWKYYFSSRAFPEIPVETEEGKRLLHSIKAAMNYGYGYRVALLRRLIDALEESLPEKAPKVSFLWDAAHNSIIEEYIDGQQLIVHRQDAMRIFSKKPVMISGSNNTLSYIGVGGNNITSSFHSLSPSAAKTIERYVHEKKSTKDPLHQTLISKRKEKKLKGVPHTYSDGLFEVTRAFEQEGIIQPLAYIRPLASIKGH</sequence>
<accession>A0A1G2FY44</accession>
<evidence type="ECO:0000256" key="7">
    <source>
        <dbReference type="ARBA" id="ARBA00047746"/>
    </source>
</evidence>
<dbReference type="GO" id="GO:0046872">
    <property type="term" value="F:metal ion binding"/>
    <property type="evidence" value="ECO:0007669"/>
    <property type="project" value="UniProtKB-UniRule"/>
</dbReference>
<dbReference type="GO" id="GO:0003972">
    <property type="term" value="F:RNA ligase (ATP) activity"/>
    <property type="evidence" value="ECO:0007669"/>
    <property type="project" value="TreeGrafter"/>
</dbReference>
<name>A0A1G2FY44_9BACT</name>
<dbReference type="GO" id="GO:0006396">
    <property type="term" value="P:RNA processing"/>
    <property type="evidence" value="ECO:0007669"/>
    <property type="project" value="InterPro"/>
</dbReference>